<proteinExistence type="predicted"/>
<keyword evidence="4" id="KW-1185">Reference proteome</keyword>
<dbReference type="Proteomes" id="UP000631114">
    <property type="component" value="Unassembled WGS sequence"/>
</dbReference>
<dbReference type="OrthoDB" id="1929657at2759"/>
<comment type="caution">
    <text evidence="3">The sequence shown here is derived from an EMBL/GenBank/DDBJ whole genome shotgun (WGS) entry which is preliminary data.</text>
</comment>
<protein>
    <submittedName>
        <fullName evidence="3">Uncharacterized protein</fullName>
    </submittedName>
</protein>
<feature type="region of interest" description="Disordered" evidence="2">
    <location>
        <begin position="169"/>
        <end position="195"/>
    </location>
</feature>
<evidence type="ECO:0000256" key="1">
    <source>
        <dbReference type="SAM" id="Coils"/>
    </source>
</evidence>
<gene>
    <name evidence="3" type="ORF">IFM89_009541</name>
</gene>
<dbReference type="PANTHER" id="PTHR35749">
    <property type="entry name" value="OSJNBA0084A10.10 PROTEIN"/>
    <property type="match status" value="1"/>
</dbReference>
<evidence type="ECO:0000313" key="4">
    <source>
        <dbReference type="Proteomes" id="UP000631114"/>
    </source>
</evidence>
<evidence type="ECO:0000256" key="2">
    <source>
        <dbReference type="SAM" id="MobiDB-lite"/>
    </source>
</evidence>
<keyword evidence="1" id="KW-0175">Coiled coil</keyword>
<dbReference type="AlphaFoldDB" id="A0A835IBT2"/>
<dbReference type="EMBL" id="JADFTS010000003">
    <property type="protein sequence ID" value="KAF9613653.1"/>
    <property type="molecule type" value="Genomic_DNA"/>
</dbReference>
<sequence>MLQILIKLFTMNKIVEFGRKFIFYARVLSGQAQERKAALRKIPEQTILTEVRRMVEEMQTLNKKLEETFLTLQRSKPQVSGTLTMVRLWRSHEGNASGTSKYLSRCLGTPTEAAIEDYFKPIDKEAAIMMDVQLKGEEKNMKEMVQVMQQQALLEKAELDKTAEALGEDANQHSMASGKDAEHCSNELGEDASRRPKLQVRMHHHRRKQNTSTWLCPTTLVMSPVE</sequence>
<name>A0A835IBT2_9MAGN</name>
<accession>A0A835IBT2</accession>
<dbReference type="PANTHER" id="PTHR35749:SF1">
    <property type="entry name" value="OSJNBA0084A10.10 PROTEIN"/>
    <property type="match status" value="1"/>
</dbReference>
<reference evidence="3 4" key="1">
    <citation type="submission" date="2020-10" db="EMBL/GenBank/DDBJ databases">
        <title>The Coptis chinensis genome and diversification of protoberbering-type alkaloids.</title>
        <authorList>
            <person name="Wang B."/>
            <person name="Shu S."/>
            <person name="Song C."/>
            <person name="Liu Y."/>
        </authorList>
    </citation>
    <scope>NUCLEOTIDE SEQUENCE [LARGE SCALE GENOMIC DNA]</scope>
    <source>
        <strain evidence="3">HL-2020</strain>
        <tissue evidence="3">Leaf</tissue>
    </source>
</reference>
<evidence type="ECO:0000313" key="3">
    <source>
        <dbReference type="EMBL" id="KAF9613653.1"/>
    </source>
</evidence>
<organism evidence="3 4">
    <name type="scientific">Coptis chinensis</name>
    <dbReference type="NCBI Taxonomy" id="261450"/>
    <lineage>
        <taxon>Eukaryota</taxon>
        <taxon>Viridiplantae</taxon>
        <taxon>Streptophyta</taxon>
        <taxon>Embryophyta</taxon>
        <taxon>Tracheophyta</taxon>
        <taxon>Spermatophyta</taxon>
        <taxon>Magnoliopsida</taxon>
        <taxon>Ranunculales</taxon>
        <taxon>Ranunculaceae</taxon>
        <taxon>Coptidoideae</taxon>
        <taxon>Coptis</taxon>
    </lineage>
</organism>
<feature type="coiled-coil region" evidence="1">
    <location>
        <begin position="48"/>
        <end position="75"/>
    </location>
</feature>